<evidence type="ECO:0000256" key="4">
    <source>
        <dbReference type="ARBA" id="ARBA00022801"/>
    </source>
</evidence>
<keyword evidence="5 10" id="KW-0460">Magnesium</keyword>
<dbReference type="CDD" id="cd09634">
    <property type="entry name" value="Cas1_I-II-III"/>
    <property type="match status" value="1"/>
</dbReference>
<evidence type="ECO:0000256" key="7">
    <source>
        <dbReference type="ARBA" id="ARBA00023125"/>
    </source>
</evidence>
<keyword evidence="8 10" id="KW-0464">Manganese</keyword>
<evidence type="ECO:0000256" key="1">
    <source>
        <dbReference type="ARBA" id="ARBA00022722"/>
    </source>
</evidence>
<dbReference type="Pfam" id="PF01867">
    <property type="entry name" value="Cas_Cas1"/>
    <property type="match status" value="1"/>
</dbReference>
<sequence>MSTLYVDRKGVTLRLDGGTLVFEEGGSRVATIPLAPLERVVLRGDVTLSAGLLGKLGQAGIGVLVLSGRKGEPALLMQRPHNDARRRVMQWQRSQDNEFRLSVARELLKRKVGSQRRFLLERAQEDLMHRYELRTAAQRMEAAAQSLMEAQTLAALRGAEGAAAQAFFMGFQTLFAPSLHFSGRNRRPPQDPVNAVLSLGYTLLHAEAVLQAHAMGLDPYVGFLHDLDYGRESLACDLVEPHRCGVERLTWRLFRERVLTVDHFSRVQGACMLSKAGRQHFYRNWSAVAEGLRQSLRVSCAALVAAITGETLSVASSEQEGDHGGSERAEGVGGGL</sequence>
<dbReference type="GO" id="GO:0051607">
    <property type="term" value="P:defense response to virus"/>
    <property type="evidence" value="ECO:0007669"/>
    <property type="project" value="UniProtKB-UniRule"/>
</dbReference>
<dbReference type="GO" id="GO:0004519">
    <property type="term" value="F:endonuclease activity"/>
    <property type="evidence" value="ECO:0007669"/>
    <property type="project" value="UniProtKB-UniRule"/>
</dbReference>
<dbReference type="OrthoDB" id="9803119at2"/>
<keyword evidence="4 10" id="KW-0378">Hydrolase</keyword>
<dbReference type="EMBL" id="VJND01000001">
    <property type="protein sequence ID" value="TSE27365.1"/>
    <property type="molecule type" value="Genomic_DNA"/>
</dbReference>
<keyword evidence="13" id="KW-1185">Reference proteome</keyword>
<comment type="subunit">
    <text evidence="9 10">Homodimer, forms a heterotetramer with a Cas2 homodimer.</text>
</comment>
<dbReference type="InterPro" id="IPR042206">
    <property type="entry name" value="CRISPR-assoc_Cas1_C"/>
</dbReference>
<accession>A0A554WUW2</accession>
<comment type="caution">
    <text evidence="12">The sequence shown here is derived from an EMBL/GenBank/DDBJ whole genome shotgun (WGS) entry which is preliminary data.</text>
</comment>
<reference evidence="12 13" key="1">
    <citation type="submission" date="2019-07" db="EMBL/GenBank/DDBJ databases">
        <title>Tepidimonas sediminis YIM 72259 draft genome.</title>
        <authorList>
            <person name="Da Costa M.S."/>
            <person name="Froufe H.J.C."/>
            <person name="Egas C."/>
            <person name="Albuquerque L."/>
        </authorList>
    </citation>
    <scope>NUCLEOTIDE SEQUENCE [LARGE SCALE GENOMIC DNA]</scope>
    <source>
        <strain evidence="12 13">YIM 72259</strain>
    </source>
</reference>
<name>A0A554WUW2_9BURK</name>
<keyword evidence="6 10" id="KW-0051">Antiviral defense</keyword>
<dbReference type="GO" id="GO:0016787">
    <property type="term" value="F:hydrolase activity"/>
    <property type="evidence" value="ECO:0007669"/>
    <property type="project" value="UniProtKB-KW"/>
</dbReference>
<protein>
    <recommendedName>
        <fullName evidence="10">CRISPR-associated endonuclease Cas1</fullName>
        <ecNumber evidence="10">3.1.-.-</ecNumber>
    </recommendedName>
</protein>
<dbReference type="RefSeq" id="WP_143892709.1">
    <property type="nucleotide sequence ID" value="NZ_VJND01000001.1"/>
</dbReference>
<feature type="binding site" evidence="10">
    <location>
        <position position="225"/>
    </location>
    <ligand>
        <name>Mn(2+)</name>
        <dbReference type="ChEBI" id="CHEBI:29035"/>
    </ligand>
</feature>
<comment type="similarity">
    <text evidence="10">Belongs to the CRISPR-associated endonuclease Cas1 family.</text>
</comment>
<comment type="cofactor">
    <cofactor evidence="10">
        <name>Mg(2+)</name>
        <dbReference type="ChEBI" id="CHEBI:18420"/>
    </cofactor>
    <cofactor evidence="10">
        <name>Mn(2+)</name>
        <dbReference type="ChEBI" id="CHEBI:29035"/>
    </cofactor>
</comment>
<comment type="function">
    <text evidence="10">CRISPR (clustered regularly interspaced short palindromic repeat), is an adaptive immune system that provides protection against mobile genetic elements (viruses, transposable elements and conjugative plasmids). CRISPR clusters contain spacers, sequences complementary to antecedent mobile elements, and target invading nucleic acids. CRISPR clusters are transcribed and processed into CRISPR RNA (crRNA). Acts as a dsDNA endonuclease. Involved in the integration of spacer DNA into the CRISPR cassette.</text>
</comment>
<dbReference type="GO" id="GO:0003677">
    <property type="term" value="F:DNA binding"/>
    <property type="evidence" value="ECO:0007669"/>
    <property type="project" value="UniProtKB-KW"/>
</dbReference>
<dbReference type="InterPro" id="IPR050646">
    <property type="entry name" value="Cas1"/>
</dbReference>
<dbReference type="Gene3D" id="3.100.10.20">
    <property type="entry name" value="CRISPR-associated endonuclease Cas1, N-terminal domain"/>
    <property type="match status" value="1"/>
</dbReference>
<dbReference type="GO" id="GO:0046872">
    <property type="term" value="F:metal ion binding"/>
    <property type="evidence" value="ECO:0007669"/>
    <property type="project" value="UniProtKB-UniRule"/>
</dbReference>
<dbReference type="PANTHER" id="PTHR34353:SF2">
    <property type="entry name" value="CRISPR-ASSOCIATED ENDONUCLEASE CAS1 1"/>
    <property type="match status" value="1"/>
</dbReference>
<evidence type="ECO:0000256" key="11">
    <source>
        <dbReference type="SAM" id="MobiDB-lite"/>
    </source>
</evidence>
<dbReference type="NCBIfam" id="TIGR00287">
    <property type="entry name" value="cas1"/>
    <property type="match status" value="1"/>
</dbReference>
<evidence type="ECO:0000256" key="8">
    <source>
        <dbReference type="ARBA" id="ARBA00023211"/>
    </source>
</evidence>
<dbReference type="Gene3D" id="1.20.120.920">
    <property type="entry name" value="CRISPR-associated endonuclease Cas1, C-terminal domain"/>
    <property type="match status" value="1"/>
</dbReference>
<organism evidence="12 13">
    <name type="scientific">Tepidimonas sediminis</name>
    <dbReference type="NCBI Taxonomy" id="2588941"/>
    <lineage>
        <taxon>Bacteria</taxon>
        <taxon>Pseudomonadati</taxon>
        <taxon>Pseudomonadota</taxon>
        <taxon>Betaproteobacteria</taxon>
        <taxon>Burkholderiales</taxon>
        <taxon>Tepidimonas</taxon>
    </lineage>
</organism>
<dbReference type="Proteomes" id="UP000320225">
    <property type="component" value="Unassembled WGS sequence"/>
</dbReference>
<feature type="binding site" evidence="10">
    <location>
        <position position="240"/>
    </location>
    <ligand>
        <name>Mn(2+)</name>
        <dbReference type="ChEBI" id="CHEBI:29035"/>
    </ligand>
</feature>
<dbReference type="InterPro" id="IPR042211">
    <property type="entry name" value="CRISPR-assoc_Cas1_N"/>
</dbReference>
<evidence type="ECO:0000256" key="10">
    <source>
        <dbReference type="HAMAP-Rule" id="MF_01470"/>
    </source>
</evidence>
<keyword evidence="2 10" id="KW-0479">Metal-binding</keyword>
<evidence type="ECO:0000256" key="3">
    <source>
        <dbReference type="ARBA" id="ARBA00022759"/>
    </source>
</evidence>
<feature type="compositionally biased region" description="Basic and acidic residues" evidence="11">
    <location>
        <begin position="320"/>
        <end position="330"/>
    </location>
</feature>
<feature type="binding site" evidence="10">
    <location>
        <position position="160"/>
    </location>
    <ligand>
        <name>Mn(2+)</name>
        <dbReference type="ChEBI" id="CHEBI:29035"/>
    </ligand>
</feature>
<dbReference type="AlphaFoldDB" id="A0A554WUW2"/>
<dbReference type="InterPro" id="IPR002729">
    <property type="entry name" value="CRISPR-assoc_Cas1"/>
</dbReference>
<keyword evidence="7 10" id="KW-0238">DNA-binding</keyword>
<evidence type="ECO:0000256" key="5">
    <source>
        <dbReference type="ARBA" id="ARBA00022842"/>
    </source>
</evidence>
<dbReference type="EC" id="3.1.-.-" evidence="10"/>
<feature type="region of interest" description="Disordered" evidence="11">
    <location>
        <begin position="315"/>
        <end position="336"/>
    </location>
</feature>
<keyword evidence="3 10" id="KW-0255">Endonuclease</keyword>
<dbReference type="PANTHER" id="PTHR34353">
    <property type="entry name" value="CRISPR-ASSOCIATED ENDONUCLEASE CAS1 1"/>
    <property type="match status" value="1"/>
</dbReference>
<dbReference type="HAMAP" id="MF_01470">
    <property type="entry name" value="Cas1"/>
    <property type="match status" value="1"/>
</dbReference>
<evidence type="ECO:0000256" key="2">
    <source>
        <dbReference type="ARBA" id="ARBA00022723"/>
    </source>
</evidence>
<gene>
    <name evidence="10 12" type="primary">cas1</name>
    <name evidence="12" type="ORF">Tsedi_00198</name>
</gene>
<evidence type="ECO:0000313" key="12">
    <source>
        <dbReference type="EMBL" id="TSE27365.1"/>
    </source>
</evidence>
<evidence type="ECO:0000313" key="13">
    <source>
        <dbReference type="Proteomes" id="UP000320225"/>
    </source>
</evidence>
<dbReference type="GO" id="GO:0043571">
    <property type="term" value="P:maintenance of CRISPR repeat elements"/>
    <property type="evidence" value="ECO:0007669"/>
    <property type="project" value="UniProtKB-UniRule"/>
</dbReference>
<evidence type="ECO:0000256" key="6">
    <source>
        <dbReference type="ARBA" id="ARBA00023118"/>
    </source>
</evidence>
<keyword evidence="1 10" id="KW-0540">Nuclease</keyword>
<evidence type="ECO:0000256" key="9">
    <source>
        <dbReference type="ARBA" id="ARBA00038592"/>
    </source>
</evidence>
<proteinExistence type="inferred from homology"/>